<dbReference type="NCBIfam" id="NF041023">
    <property type="entry name" value="PP0621_fam"/>
    <property type="match status" value="1"/>
</dbReference>
<accession>A0A3N0V015</accession>
<evidence type="ECO:0000313" key="1">
    <source>
        <dbReference type="EMBL" id="ROH85851.1"/>
    </source>
</evidence>
<dbReference type="InterPro" id="IPR049708">
    <property type="entry name" value="PP0621-like"/>
</dbReference>
<reference evidence="1 2" key="1">
    <citation type="submission" date="2018-10" db="EMBL/GenBank/DDBJ databases">
        <authorList>
            <person name="Chen W.-M."/>
        </authorList>
    </citation>
    <scope>NUCLEOTIDE SEQUENCE [LARGE SCALE GENOMIC DNA]</scope>
    <source>
        <strain evidence="1 2">H-5</strain>
    </source>
</reference>
<dbReference type="EMBL" id="RJVP01000004">
    <property type="protein sequence ID" value="ROH85851.1"/>
    <property type="molecule type" value="Genomic_DNA"/>
</dbReference>
<proteinExistence type="predicted"/>
<evidence type="ECO:0000313" key="2">
    <source>
        <dbReference type="Proteomes" id="UP000275137"/>
    </source>
</evidence>
<protein>
    <recommendedName>
        <fullName evidence="3">Preprotein translocase subunit YajC</fullName>
    </recommendedName>
</protein>
<gene>
    <name evidence="1" type="ORF">ED236_08940</name>
</gene>
<dbReference type="Proteomes" id="UP000275137">
    <property type="component" value="Unassembled WGS sequence"/>
</dbReference>
<organism evidence="1 2">
    <name type="scientific">Pseudomethylobacillus aquaticus</name>
    <dbReference type="NCBI Taxonomy" id="2676064"/>
    <lineage>
        <taxon>Bacteria</taxon>
        <taxon>Pseudomonadati</taxon>
        <taxon>Pseudomonadota</taxon>
        <taxon>Betaproteobacteria</taxon>
        <taxon>Nitrosomonadales</taxon>
        <taxon>Methylophilaceae</taxon>
        <taxon>Pseudomethylobacillus</taxon>
    </lineage>
</organism>
<keyword evidence="2" id="KW-1185">Reference proteome</keyword>
<dbReference type="RefSeq" id="WP_123237625.1">
    <property type="nucleotide sequence ID" value="NZ_RJVP01000004.1"/>
</dbReference>
<sequence length="70" mass="8003">MFKLIIIAFAIWLLYRIVRGYHHSIQPPAPAQAERMVQCAHCGTHIPESESLQQAGIHYCSRAHLPDHDQ</sequence>
<evidence type="ECO:0008006" key="3">
    <source>
        <dbReference type="Google" id="ProtNLM"/>
    </source>
</evidence>
<comment type="caution">
    <text evidence="1">The sequence shown here is derived from an EMBL/GenBank/DDBJ whole genome shotgun (WGS) entry which is preliminary data.</text>
</comment>
<dbReference type="AlphaFoldDB" id="A0A3N0V015"/>
<name>A0A3N0V015_9PROT</name>